<feature type="domain" description="Glucose-methanol-choline oxidoreductase C-terminal" evidence="7">
    <location>
        <begin position="406"/>
        <end position="528"/>
    </location>
</feature>
<comment type="caution">
    <text evidence="8">The sequence shown here is derived from an EMBL/GenBank/DDBJ whole genome shotgun (WGS) entry which is preliminary data.</text>
</comment>
<feature type="domain" description="Glucose-methanol-choline oxidoreductase N-terminal" evidence="6">
    <location>
        <begin position="10"/>
        <end position="322"/>
    </location>
</feature>
<comment type="cofactor">
    <cofactor evidence="1">
        <name>FAD</name>
        <dbReference type="ChEBI" id="CHEBI:57692"/>
    </cofactor>
</comment>
<keyword evidence="4" id="KW-0274">FAD</keyword>
<keyword evidence="5" id="KW-0560">Oxidoreductase</keyword>
<keyword evidence="3" id="KW-0285">Flavoprotein</keyword>
<dbReference type="InterPro" id="IPR027424">
    <property type="entry name" value="Glucose_Oxidase_domain_2"/>
</dbReference>
<dbReference type="Gene3D" id="3.50.50.60">
    <property type="entry name" value="FAD/NAD(P)-binding domain"/>
    <property type="match status" value="2"/>
</dbReference>
<comment type="similarity">
    <text evidence="2">Belongs to the GMC oxidoreductase family.</text>
</comment>
<gene>
    <name evidence="8" type="ORF">HGRIS_012427</name>
</gene>
<dbReference type="EMBL" id="JASNQZ010000015">
    <property type="protein sequence ID" value="KAL0946164.1"/>
    <property type="molecule type" value="Genomic_DNA"/>
</dbReference>
<proteinExistence type="inferred from homology"/>
<dbReference type="Pfam" id="PF00732">
    <property type="entry name" value="GMC_oxred_N"/>
    <property type="match status" value="1"/>
</dbReference>
<dbReference type="SUPFAM" id="SSF51905">
    <property type="entry name" value="FAD/NAD(P)-binding domain"/>
    <property type="match status" value="1"/>
</dbReference>
<evidence type="ECO:0000256" key="5">
    <source>
        <dbReference type="ARBA" id="ARBA00023002"/>
    </source>
</evidence>
<evidence type="ECO:0000259" key="7">
    <source>
        <dbReference type="Pfam" id="PF05199"/>
    </source>
</evidence>
<dbReference type="PANTHER" id="PTHR11552:SF147">
    <property type="entry name" value="CHOLINE DEHYDROGENASE, MITOCHONDRIAL"/>
    <property type="match status" value="1"/>
</dbReference>
<evidence type="ECO:0000256" key="2">
    <source>
        <dbReference type="ARBA" id="ARBA00010790"/>
    </source>
</evidence>
<evidence type="ECO:0000256" key="3">
    <source>
        <dbReference type="ARBA" id="ARBA00022630"/>
    </source>
</evidence>
<dbReference type="InterPro" id="IPR000172">
    <property type="entry name" value="GMC_OxRdtase_N"/>
</dbReference>
<accession>A0ABR3ISB8</accession>
<sequence length="540" mass="59146">MNSELQIKNFDFVIIGGGTAGNVIANRLTEDRNTTVLVIEAGPRNDDVSVNTTAPFFFPQLSGVSPFNWNYTTIPQQSLDSRSLLYTSGHVLGGSSSLLGEFYTRGSSEDYDRFAAFTGDSGWSWNSLQPYIRKNERWTAPRDDHDTTGQFDPQVHGFNGILSVSLAGFPHTTDSRVMQVTQELSGEFPFNLDMNSGHPIGLGWLQGTINRGKRSSSATAYLAPTFLNRPNLHVVLNTRVTRVLPRVQGSLEFNTVEFTSGGAGAPVSKVTASKEIVLSAGLMGTPHILTYPGIGDRQQLSSIGVSTLLNLPDVGKNLSDHPLLSSSWFVNATNTEDDLLRNPTCSTLLLRSGFRTRLESWVIHEPRTSDGRGCHRMRQYSTNSLTPLLAQTHHTLSFLSRWLHKMEHPPVVDPGYLNNDFDRFSIREGVKQALRFVQAPAMRGYILQPFGALANATTDAQLDAFIRANTGPAFHGVGTASMSPFNATFGVVDPDLRVKGVRGLRIVDASVMPFVPAAHTQAPVYIIAERAADLIKAAWQ</sequence>
<organism evidence="8 9">
    <name type="scientific">Hohenbuehelia grisea</name>
    <dbReference type="NCBI Taxonomy" id="104357"/>
    <lineage>
        <taxon>Eukaryota</taxon>
        <taxon>Fungi</taxon>
        <taxon>Dikarya</taxon>
        <taxon>Basidiomycota</taxon>
        <taxon>Agaricomycotina</taxon>
        <taxon>Agaricomycetes</taxon>
        <taxon>Agaricomycetidae</taxon>
        <taxon>Agaricales</taxon>
        <taxon>Pleurotineae</taxon>
        <taxon>Pleurotaceae</taxon>
        <taxon>Hohenbuehelia</taxon>
    </lineage>
</organism>
<keyword evidence="9" id="KW-1185">Reference proteome</keyword>
<dbReference type="Pfam" id="PF05199">
    <property type="entry name" value="GMC_oxred_C"/>
    <property type="match status" value="1"/>
</dbReference>
<evidence type="ECO:0000313" key="8">
    <source>
        <dbReference type="EMBL" id="KAL0946164.1"/>
    </source>
</evidence>
<evidence type="ECO:0000256" key="1">
    <source>
        <dbReference type="ARBA" id="ARBA00001974"/>
    </source>
</evidence>
<dbReference type="Gene3D" id="4.10.450.10">
    <property type="entry name" value="Glucose Oxidase, domain 2"/>
    <property type="match status" value="1"/>
</dbReference>
<dbReference type="InterPro" id="IPR012132">
    <property type="entry name" value="GMC_OxRdtase"/>
</dbReference>
<protein>
    <submittedName>
        <fullName evidence="8">Uncharacterized protein</fullName>
    </submittedName>
</protein>
<evidence type="ECO:0000256" key="4">
    <source>
        <dbReference type="ARBA" id="ARBA00022827"/>
    </source>
</evidence>
<evidence type="ECO:0000313" key="9">
    <source>
        <dbReference type="Proteomes" id="UP001556367"/>
    </source>
</evidence>
<dbReference type="SUPFAM" id="SSF54373">
    <property type="entry name" value="FAD-linked reductases, C-terminal domain"/>
    <property type="match status" value="1"/>
</dbReference>
<dbReference type="Gene3D" id="3.30.560.10">
    <property type="entry name" value="Glucose Oxidase, domain 3"/>
    <property type="match status" value="2"/>
</dbReference>
<dbReference type="InterPro" id="IPR007867">
    <property type="entry name" value="GMC_OxRtase_C"/>
</dbReference>
<dbReference type="PIRSF" id="PIRSF000137">
    <property type="entry name" value="Alcohol_oxidase"/>
    <property type="match status" value="1"/>
</dbReference>
<name>A0ABR3ISB8_9AGAR</name>
<dbReference type="InterPro" id="IPR036188">
    <property type="entry name" value="FAD/NAD-bd_sf"/>
</dbReference>
<reference evidence="9" key="1">
    <citation type="submission" date="2024-06" db="EMBL/GenBank/DDBJ databases">
        <title>Multi-omics analyses provide insights into the biosynthesis of the anticancer antibiotic pleurotin in Hohenbuehelia grisea.</title>
        <authorList>
            <person name="Weaver J.A."/>
            <person name="Alberti F."/>
        </authorList>
    </citation>
    <scope>NUCLEOTIDE SEQUENCE [LARGE SCALE GENOMIC DNA]</scope>
    <source>
        <strain evidence="9">T-177</strain>
    </source>
</reference>
<dbReference type="Proteomes" id="UP001556367">
    <property type="component" value="Unassembled WGS sequence"/>
</dbReference>
<dbReference type="PANTHER" id="PTHR11552">
    <property type="entry name" value="GLUCOSE-METHANOL-CHOLINE GMC OXIDOREDUCTASE"/>
    <property type="match status" value="1"/>
</dbReference>
<evidence type="ECO:0000259" key="6">
    <source>
        <dbReference type="Pfam" id="PF00732"/>
    </source>
</evidence>